<evidence type="ECO:0000256" key="9">
    <source>
        <dbReference type="ARBA" id="ARBA00047725"/>
    </source>
</evidence>
<dbReference type="SUPFAM" id="SSF51197">
    <property type="entry name" value="Clavaminate synthase-like"/>
    <property type="match status" value="1"/>
</dbReference>
<dbReference type="EC" id="1.14.20.7" evidence="3"/>
<sequence length="364" mass="40276">MRLRVGEFDCGTPVPKHRKDRKMSETIPAIDIAPLFGPPSPARDEADRQIFAAASGIGFMTARGFPGAELLTRERRGKLLKIFELPDAEKQKLLRWNFDPSKSNYYRGWFPLQPTAVSYKEGIDMGPDIAHADAEFAADDPLLERTPLPAESDVPGWKAAAAHYYRSMEKVGAALMASIARSLGLEDDIFDGHFQGGISTLRLIRYPLRTEDGAVDLSKPEYSVMHKGERRLVIGREHADSGFVTLLAQDGVEGLQAKNHAGEWIDVPPADGTLAVNFGQLLERWTGGVVQATRHRVIAPKTARYSIPFFYEPRVDAEIAPLPIKGASDFAPFLYGDYLWESATNFVEMAGVKTLRKPRRPAAA</sequence>
<evidence type="ECO:0000256" key="5">
    <source>
        <dbReference type="ARBA" id="ARBA00019045"/>
    </source>
</evidence>
<feature type="domain" description="Fe2OG dioxygenase" evidence="12">
    <location>
        <begin position="197"/>
        <end position="313"/>
    </location>
</feature>
<gene>
    <name evidence="13" type="ORF">MPL3356_290024</name>
</gene>
<name>A0A090DQK0_MESPL</name>
<comment type="similarity">
    <text evidence="11">Belongs to the iron/ascorbate-dependent oxidoreductase family.</text>
</comment>
<evidence type="ECO:0000256" key="3">
    <source>
        <dbReference type="ARBA" id="ARBA00012293"/>
    </source>
</evidence>
<reference evidence="14" key="1">
    <citation type="submission" date="2014-08" db="EMBL/GenBank/DDBJ databases">
        <authorList>
            <person name="Moulin L."/>
        </authorList>
    </citation>
    <scope>NUCLEOTIDE SEQUENCE [LARGE SCALE GENOMIC DNA]</scope>
</reference>
<evidence type="ECO:0000256" key="10">
    <source>
        <dbReference type="ARBA" id="ARBA00049359"/>
    </source>
</evidence>
<dbReference type="GO" id="GO:0009693">
    <property type="term" value="P:ethylene biosynthetic process"/>
    <property type="evidence" value="ECO:0007669"/>
    <property type="project" value="UniProtKB-KW"/>
</dbReference>
<dbReference type="Proteomes" id="UP000045285">
    <property type="component" value="Unassembled WGS sequence"/>
</dbReference>
<dbReference type="InterPro" id="IPR026992">
    <property type="entry name" value="DIOX_N"/>
</dbReference>
<keyword evidence="11" id="KW-0560">Oxidoreductase</keyword>
<dbReference type="InterPro" id="IPR005123">
    <property type="entry name" value="Oxoglu/Fe-dep_dioxygenase_dom"/>
</dbReference>
<keyword evidence="14" id="KW-1185">Reference proteome</keyword>
<comment type="catalytic activity">
    <reaction evidence="9">
        <text>2-oxoglutarate + O2 + 2 H(+) = ethene + 3 CO2 + H2O</text>
        <dbReference type="Rhea" id="RHEA:31523"/>
        <dbReference type="ChEBI" id="CHEBI:15377"/>
        <dbReference type="ChEBI" id="CHEBI:15378"/>
        <dbReference type="ChEBI" id="CHEBI:15379"/>
        <dbReference type="ChEBI" id="CHEBI:16526"/>
        <dbReference type="ChEBI" id="CHEBI:16810"/>
        <dbReference type="ChEBI" id="CHEBI:18153"/>
        <dbReference type="EC" id="1.13.12.19"/>
    </reaction>
</comment>
<dbReference type="GO" id="GO:0046872">
    <property type="term" value="F:metal ion binding"/>
    <property type="evidence" value="ECO:0007669"/>
    <property type="project" value="UniProtKB-KW"/>
</dbReference>
<dbReference type="EMBL" id="CCMZ01000022">
    <property type="protein sequence ID" value="CDX18874.1"/>
    <property type="molecule type" value="Genomic_DNA"/>
</dbReference>
<dbReference type="EC" id="1.13.12.19" evidence="4"/>
<dbReference type="AlphaFoldDB" id="A0A090DQK0"/>
<dbReference type="PANTHER" id="PTHR47990">
    <property type="entry name" value="2-OXOGLUTARATE (2OG) AND FE(II)-DEPENDENT OXYGENASE SUPERFAMILY PROTEIN-RELATED"/>
    <property type="match status" value="1"/>
</dbReference>
<organism evidence="13 14">
    <name type="scientific">Mesorhizobium plurifarium</name>
    <dbReference type="NCBI Taxonomy" id="69974"/>
    <lineage>
        <taxon>Bacteria</taxon>
        <taxon>Pseudomonadati</taxon>
        <taxon>Pseudomonadota</taxon>
        <taxon>Alphaproteobacteria</taxon>
        <taxon>Hyphomicrobiales</taxon>
        <taxon>Phyllobacteriaceae</taxon>
        <taxon>Mesorhizobium</taxon>
    </lineage>
</organism>
<evidence type="ECO:0000256" key="2">
    <source>
        <dbReference type="ARBA" id="ARBA00004767"/>
    </source>
</evidence>
<dbReference type="GO" id="GO:0102276">
    <property type="term" value="F:2-oxoglutarate oxygenase/decarboxylase (ethylene-forming) activity"/>
    <property type="evidence" value="ECO:0007669"/>
    <property type="project" value="UniProtKB-EC"/>
</dbReference>
<keyword evidence="11" id="KW-0479">Metal-binding</keyword>
<dbReference type="Pfam" id="PF03171">
    <property type="entry name" value="2OG-FeII_Oxy"/>
    <property type="match status" value="1"/>
</dbReference>
<accession>A0A090DQK0</accession>
<dbReference type="InterPro" id="IPR027443">
    <property type="entry name" value="IPNS-like_sf"/>
</dbReference>
<protein>
    <recommendedName>
        <fullName evidence="5">2-oxoglutarate-dependent ethylene/succinate-forming enzyme</fullName>
        <ecNumber evidence="4">1.13.12.19</ecNumber>
        <ecNumber evidence="3">1.14.20.7</ecNumber>
    </recommendedName>
    <alternativeName>
        <fullName evidence="7">2-oxoglutarate dioxygenase (ethylene-forming)</fullName>
    </alternativeName>
    <alternativeName>
        <fullName evidence="8">2-oxoglutarate/L-arginine monooxygenase/decarboxylase (succinate-forming)</fullName>
    </alternativeName>
</protein>
<evidence type="ECO:0000256" key="4">
    <source>
        <dbReference type="ARBA" id="ARBA00012531"/>
    </source>
</evidence>
<evidence type="ECO:0000256" key="8">
    <source>
        <dbReference type="ARBA" id="ARBA00031282"/>
    </source>
</evidence>
<dbReference type="InterPro" id="IPR050231">
    <property type="entry name" value="Iron_ascorbate_oxido_reductase"/>
</dbReference>
<proteinExistence type="inferred from homology"/>
<evidence type="ECO:0000256" key="7">
    <source>
        <dbReference type="ARBA" id="ARBA00031011"/>
    </source>
</evidence>
<evidence type="ECO:0000313" key="14">
    <source>
        <dbReference type="Proteomes" id="UP000045285"/>
    </source>
</evidence>
<dbReference type="PROSITE" id="PS51471">
    <property type="entry name" value="FE2OG_OXY"/>
    <property type="match status" value="1"/>
</dbReference>
<evidence type="ECO:0000256" key="11">
    <source>
        <dbReference type="RuleBase" id="RU003682"/>
    </source>
</evidence>
<dbReference type="Gene3D" id="2.60.120.330">
    <property type="entry name" value="B-lactam Antibiotic, Isopenicillin N Synthase, Chain"/>
    <property type="match status" value="1"/>
</dbReference>
<keyword evidence="6" id="KW-0266">Ethylene biosynthesis</keyword>
<evidence type="ECO:0000256" key="1">
    <source>
        <dbReference type="ARBA" id="ARBA00001954"/>
    </source>
</evidence>
<dbReference type="STRING" id="69974.MPLDJ20_170029"/>
<evidence type="ECO:0000259" key="12">
    <source>
        <dbReference type="PROSITE" id="PS51471"/>
    </source>
</evidence>
<keyword evidence="11" id="KW-0408">Iron</keyword>
<comment type="cofactor">
    <cofactor evidence="1">
        <name>Fe(2+)</name>
        <dbReference type="ChEBI" id="CHEBI:29033"/>
    </cofactor>
</comment>
<evidence type="ECO:0000313" key="13">
    <source>
        <dbReference type="EMBL" id="CDX18874.1"/>
    </source>
</evidence>
<dbReference type="InterPro" id="IPR044861">
    <property type="entry name" value="IPNS-like_FE2OG_OXY"/>
</dbReference>
<dbReference type="PRINTS" id="PR00682">
    <property type="entry name" value="IPNSYNTHASE"/>
</dbReference>
<comment type="catalytic activity">
    <reaction evidence="10">
        <text>L-arginine + 2-oxoglutarate + O2 = guanidine + L-glutamate 5-semialdehyde + succinate + CO2</text>
        <dbReference type="Rhea" id="RHEA:31535"/>
        <dbReference type="ChEBI" id="CHEBI:15379"/>
        <dbReference type="ChEBI" id="CHEBI:16526"/>
        <dbReference type="ChEBI" id="CHEBI:16810"/>
        <dbReference type="ChEBI" id="CHEBI:30031"/>
        <dbReference type="ChEBI" id="CHEBI:30087"/>
        <dbReference type="ChEBI" id="CHEBI:32682"/>
        <dbReference type="ChEBI" id="CHEBI:58066"/>
        <dbReference type="EC" id="1.14.20.7"/>
    </reaction>
</comment>
<dbReference type="Pfam" id="PF14226">
    <property type="entry name" value="DIOX_N"/>
    <property type="match status" value="1"/>
</dbReference>
<evidence type="ECO:0000256" key="6">
    <source>
        <dbReference type="ARBA" id="ARBA00022666"/>
    </source>
</evidence>
<comment type="pathway">
    <text evidence="2">Alkene biosynthesis; ethylene biosynthesis via 2-oxoglutarate.</text>
</comment>